<reference evidence="1 2" key="1">
    <citation type="journal article" date="2023" name="Plants (Basel)">
        <title>Bridging the Gap: Combining Genomics and Transcriptomics Approaches to Understand Stylosanthes scabra, an Orphan Legume from the Brazilian Caatinga.</title>
        <authorList>
            <person name="Ferreira-Neto J.R.C."/>
            <person name="da Silva M.D."/>
            <person name="Binneck E."/>
            <person name="de Melo N.F."/>
            <person name="da Silva R.H."/>
            <person name="de Melo A.L.T.M."/>
            <person name="Pandolfi V."/>
            <person name="Bustamante F.O."/>
            <person name="Brasileiro-Vidal A.C."/>
            <person name="Benko-Iseppon A.M."/>
        </authorList>
    </citation>
    <scope>NUCLEOTIDE SEQUENCE [LARGE SCALE GENOMIC DNA]</scope>
    <source>
        <tissue evidence="1">Leaves</tissue>
    </source>
</reference>
<name>A0ABU6ZS73_9FABA</name>
<protein>
    <submittedName>
        <fullName evidence="1">Uncharacterized protein</fullName>
    </submittedName>
</protein>
<organism evidence="1 2">
    <name type="scientific">Stylosanthes scabra</name>
    <dbReference type="NCBI Taxonomy" id="79078"/>
    <lineage>
        <taxon>Eukaryota</taxon>
        <taxon>Viridiplantae</taxon>
        <taxon>Streptophyta</taxon>
        <taxon>Embryophyta</taxon>
        <taxon>Tracheophyta</taxon>
        <taxon>Spermatophyta</taxon>
        <taxon>Magnoliopsida</taxon>
        <taxon>eudicotyledons</taxon>
        <taxon>Gunneridae</taxon>
        <taxon>Pentapetalae</taxon>
        <taxon>rosids</taxon>
        <taxon>fabids</taxon>
        <taxon>Fabales</taxon>
        <taxon>Fabaceae</taxon>
        <taxon>Papilionoideae</taxon>
        <taxon>50 kb inversion clade</taxon>
        <taxon>dalbergioids sensu lato</taxon>
        <taxon>Dalbergieae</taxon>
        <taxon>Pterocarpus clade</taxon>
        <taxon>Stylosanthes</taxon>
    </lineage>
</organism>
<gene>
    <name evidence="1" type="ORF">PIB30_088081</name>
</gene>
<feature type="non-terminal residue" evidence="1">
    <location>
        <position position="1"/>
    </location>
</feature>
<proteinExistence type="predicted"/>
<dbReference type="EMBL" id="JASCZI010273442">
    <property type="protein sequence ID" value="MED6224848.1"/>
    <property type="molecule type" value="Genomic_DNA"/>
</dbReference>
<keyword evidence="2" id="KW-1185">Reference proteome</keyword>
<evidence type="ECO:0000313" key="1">
    <source>
        <dbReference type="EMBL" id="MED6224848.1"/>
    </source>
</evidence>
<accession>A0ABU6ZS73</accession>
<sequence>KSTVVKWFQWRRERLDPDVASGNIIGAEGGHGYSFMEREDVLELYQVAKPLEAHDVNFFRGTVVPRLKKL</sequence>
<comment type="caution">
    <text evidence="1">The sequence shown here is derived from an EMBL/GenBank/DDBJ whole genome shotgun (WGS) entry which is preliminary data.</text>
</comment>
<evidence type="ECO:0000313" key="2">
    <source>
        <dbReference type="Proteomes" id="UP001341840"/>
    </source>
</evidence>
<dbReference type="Proteomes" id="UP001341840">
    <property type="component" value="Unassembled WGS sequence"/>
</dbReference>